<reference evidence="1" key="1">
    <citation type="submission" date="2022-08" db="UniProtKB">
        <authorList>
            <consortium name="EnsemblMetazoa"/>
        </authorList>
    </citation>
    <scope>IDENTIFICATION</scope>
    <source>
        <strain evidence="1">05x7-T-G4-1.051#20</strain>
    </source>
</reference>
<dbReference type="GO" id="GO:0070652">
    <property type="term" value="C:HAUS complex"/>
    <property type="evidence" value="ECO:0007669"/>
    <property type="project" value="InterPro"/>
</dbReference>
<keyword evidence="2" id="KW-1185">Reference proteome</keyword>
<proteinExistence type="predicted"/>
<sequence length="213" mass="24257">MDLRNFSKSGELNPWSDADSALSPLLNVLNIVEKLGYVQKTKDDKIKSSSPSIALIALLKETSKIQRELHQVDLDIQRRMQDKETSDITHLAVREKRIKDIQSLNGHMQSIIDSKSQLKTRLQQPFVGDFVRIEAQYHRYAAELFPQIAPILADLTTHLENIAWVKSLSFSDGKMDSLLSDLNNTLAGLQTTFQLLCQMRNNMAQFHHIDIKS</sequence>
<dbReference type="Proteomes" id="UP000005408">
    <property type="component" value="Unassembled WGS sequence"/>
</dbReference>
<name>A0A8W8LSW5_MAGGI</name>
<dbReference type="GO" id="GO:0051225">
    <property type="term" value="P:spindle assembly"/>
    <property type="evidence" value="ECO:0007669"/>
    <property type="project" value="InterPro"/>
</dbReference>
<evidence type="ECO:0008006" key="3">
    <source>
        <dbReference type="Google" id="ProtNLM"/>
    </source>
</evidence>
<evidence type="ECO:0000313" key="1">
    <source>
        <dbReference type="EnsemblMetazoa" id="G2890.1:cds"/>
    </source>
</evidence>
<dbReference type="Pfam" id="PF15003">
    <property type="entry name" value="HAUS2"/>
    <property type="match status" value="1"/>
</dbReference>
<accession>A0A8W8LSW5</accession>
<dbReference type="OMA" id="AKMDMLV"/>
<dbReference type="GO" id="GO:0007020">
    <property type="term" value="P:microtubule nucleation"/>
    <property type="evidence" value="ECO:0007669"/>
    <property type="project" value="TreeGrafter"/>
</dbReference>
<dbReference type="OrthoDB" id="2436605at2759"/>
<dbReference type="PANTHER" id="PTHR16039:SF1">
    <property type="entry name" value="HAUS AUGMIN-LIKE COMPLEX SUBUNIT 2"/>
    <property type="match status" value="1"/>
</dbReference>
<evidence type="ECO:0000313" key="2">
    <source>
        <dbReference type="Proteomes" id="UP000005408"/>
    </source>
</evidence>
<dbReference type="InterPro" id="IPR026242">
    <property type="entry name" value="HAUS2_metazoa"/>
</dbReference>
<dbReference type="GO" id="GO:0007098">
    <property type="term" value="P:centrosome cycle"/>
    <property type="evidence" value="ECO:0007669"/>
    <property type="project" value="InterPro"/>
</dbReference>
<dbReference type="GO" id="GO:1990498">
    <property type="term" value="C:mitotic spindle microtubule"/>
    <property type="evidence" value="ECO:0007669"/>
    <property type="project" value="TreeGrafter"/>
</dbReference>
<dbReference type="PANTHER" id="PTHR16039">
    <property type="entry name" value="HAUS AUGMIN-LIKE COMPLEX SUBUNIT 2"/>
    <property type="match status" value="1"/>
</dbReference>
<dbReference type="InterPro" id="IPR028346">
    <property type="entry name" value="HAUS2"/>
</dbReference>
<protein>
    <recommendedName>
        <fullName evidence="3">HAUS augmin-like complex subunit 2</fullName>
    </recommendedName>
</protein>
<dbReference type="GO" id="GO:0005813">
    <property type="term" value="C:centrosome"/>
    <property type="evidence" value="ECO:0007669"/>
    <property type="project" value="TreeGrafter"/>
</dbReference>
<dbReference type="PRINTS" id="PR02088">
    <property type="entry name" value="HAUSAUGMINL2"/>
</dbReference>
<dbReference type="AlphaFoldDB" id="A0A8W8LSW5"/>
<dbReference type="EnsemblMetazoa" id="G2890.1">
    <property type="protein sequence ID" value="G2890.1:cds"/>
    <property type="gene ID" value="G2890"/>
</dbReference>
<organism evidence="1 2">
    <name type="scientific">Magallana gigas</name>
    <name type="common">Pacific oyster</name>
    <name type="synonym">Crassostrea gigas</name>
    <dbReference type="NCBI Taxonomy" id="29159"/>
    <lineage>
        <taxon>Eukaryota</taxon>
        <taxon>Metazoa</taxon>
        <taxon>Spiralia</taxon>
        <taxon>Lophotrochozoa</taxon>
        <taxon>Mollusca</taxon>
        <taxon>Bivalvia</taxon>
        <taxon>Autobranchia</taxon>
        <taxon>Pteriomorphia</taxon>
        <taxon>Ostreida</taxon>
        <taxon>Ostreoidea</taxon>
        <taxon>Ostreidae</taxon>
        <taxon>Magallana</taxon>
    </lineage>
</organism>